<name>A0A9Q3EIA7_9BASI</name>
<feature type="compositionally biased region" description="Polar residues" evidence="1">
    <location>
        <begin position="26"/>
        <end position="41"/>
    </location>
</feature>
<dbReference type="Pfam" id="PF17104">
    <property type="entry name" value="YBL010C_LAA2"/>
    <property type="match status" value="1"/>
</dbReference>
<protein>
    <submittedName>
        <fullName evidence="2">Uncharacterized protein</fullName>
    </submittedName>
</protein>
<evidence type="ECO:0000313" key="2">
    <source>
        <dbReference type="EMBL" id="MBW0520537.1"/>
    </source>
</evidence>
<dbReference type="Proteomes" id="UP000765509">
    <property type="component" value="Unassembled WGS sequence"/>
</dbReference>
<evidence type="ECO:0000313" key="3">
    <source>
        <dbReference type="Proteomes" id="UP000765509"/>
    </source>
</evidence>
<sequence length="453" mass="50482">MIDLNSSVWEETEIWSTPIHSPLNSASINQKFHHPTSSSSSEIDHHQNLQDNQDNQDHQDSDHLGQDQDQEQNDQVSFSNHSNLIINPSSFDSLHSNHLNLDIDLNQVIPSNQSEMNLHSINQNQDDDDEFGDFDDGDGDAEIIHDNFQNIQSNHFISNASSTPLIPLKLPPTFNPEKLAEIISPCLHSLFSLESSHSNLSNWSSTSSQKSQLDQQPSNSQITSIPSIIKSSSILQIWSTLSDPNNSLRNQVDWKRSQIRRLYLVHLGIPVDLNDFLAPTPLSRLLTIDTKTLASSPSTRNSLDHKILSRSPVGHSPLKSPSFDRQRCQELIQLNQVQLTTQNLPQLNSICDELSILTQQASEFLSFKLQQRDQSIQDCQSYNTMISDLVLAAQRIKMAAAGSTKRSSIHLGSSSIASPSSFTQPALSKWRTFSSTGGHNHRNSYSGPTSPSV</sequence>
<dbReference type="InterPro" id="IPR031355">
    <property type="entry name" value="YBL010C/LAA2-like"/>
</dbReference>
<keyword evidence="3" id="KW-1185">Reference proteome</keyword>
<feature type="region of interest" description="Disordered" evidence="1">
    <location>
        <begin position="26"/>
        <end position="76"/>
    </location>
</feature>
<dbReference type="PANTHER" id="PTHR38698:SF1">
    <property type="entry name" value="FUNGAL PROTEIN"/>
    <property type="match status" value="1"/>
</dbReference>
<reference evidence="2" key="1">
    <citation type="submission" date="2021-03" db="EMBL/GenBank/DDBJ databases">
        <title>Draft genome sequence of rust myrtle Austropuccinia psidii MF-1, a brazilian biotype.</title>
        <authorList>
            <person name="Quecine M.C."/>
            <person name="Pachon D.M.R."/>
            <person name="Bonatelli M.L."/>
            <person name="Correr F.H."/>
            <person name="Franceschini L.M."/>
            <person name="Leite T.F."/>
            <person name="Margarido G.R.A."/>
            <person name="Almeida C.A."/>
            <person name="Ferrarezi J.A."/>
            <person name="Labate C.A."/>
        </authorList>
    </citation>
    <scope>NUCLEOTIDE SEQUENCE</scope>
    <source>
        <strain evidence="2">MF-1</strain>
    </source>
</reference>
<organism evidence="2 3">
    <name type="scientific">Austropuccinia psidii MF-1</name>
    <dbReference type="NCBI Taxonomy" id="1389203"/>
    <lineage>
        <taxon>Eukaryota</taxon>
        <taxon>Fungi</taxon>
        <taxon>Dikarya</taxon>
        <taxon>Basidiomycota</taxon>
        <taxon>Pucciniomycotina</taxon>
        <taxon>Pucciniomycetes</taxon>
        <taxon>Pucciniales</taxon>
        <taxon>Sphaerophragmiaceae</taxon>
        <taxon>Austropuccinia</taxon>
    </lineage>
</organism>
<gene>
    <name evidence="2" type="ORF">O181_060252</name>
</gene>
<accession>A0A9Q3EIA7</accession>
<dbReference type="AlphaFoldDB" id="A0A9Q3EIA7"/>
<dbReference type="EMBL" id="AVOT02028147">
    <property type="protein sequence ID" value="MBW0520537.1"/>
    <property type="molecule type" value="Genomic_DNA"/>
</dbReference>
<feature type="region of interest" description="Disordered" evidence="1">
    <location>
        <begin position="433"/>
        <end position="453"/>
    </location>
</feature>
<proteinExistence type="predicted"/>
<dbReference type="PANTHER" id="PTHR38698">
    <property type="entry name" value="EXPRESSED PROTEIN"/>
    <property type="match status" value="1"/>
</dbReference>
<comment type="caution">
    <text evidence="2">The sequence shown here is derived from an EMBL/GenBank/DDBJ whole genome shotgun (WGS) entry which is preliminary data.</text>
</comment>
<evidence type="ECO:0000256" key="1">
    <source>
        <dbReference type="SAM" id="MobiDB-lite"/>
    </source>
</evidence>
<dbReference type="OrthoDB" id="5378975at2759"/>
<feature type="compositionally biased region" description="Basic and acidic residues" evidence="1">
    <location>
        <begin position="55"/>
        <end position="66"/>
    </location>
</feature>
<feature type="region of interest" description="Disordered" evidence="1">
    <location>
        <begin position="294"/>
        <end position="322"/>
    </location>
</feature>